<reference evidence="2" key="2">
    <citation type="submission" date="2017-02" db="UniProtKB">
        <authorList>
            <consortium name="WormBaseParasite"/>
        </authorList>
    </citation>
    <scope>IDENTIFICATION</scope>
</reference>
<sequence>MEKHCLQSSALEICVVQTKLWWYSEHFLHLIGTQFSELRIAELSTDLITPNVLYEMANKCPRLQHLTLGMTILLSSASAPPNGLPPHRDWEMFVDVGLRCTAEEFMLLPGSPKLRSSPAFPLGNPAKIKPIPGSFTVLVSS</sequence>
<evidence type="ECO:0000313" key="2">
    <source>
        <dbReference type="WBParaSite" id="ACAC_0000761801-mRNA-1"/>
    </source>
</evidence>
<dbReference type="Proteomes" id="UP000035642">
    <property type="component" value="Unassembled WGS sequence"/>
</dbReference>
<keyword evidence="1" id="KW-1185">Reference proteome</keyword>
<accession>A0A0K0DB60</accession>
<proteinExistence type="predicted"/>
<protein>
    <submittedName>
        <fullName evidence="2">JmjC domain-containing protein</fullName>
    </submittedName>
</protein>
<reference evidence="1" key="1">
    <citation type="submission" date="2012-09" db="EMBL/GenBank/DDBJ databases">
        <authorList>
            <person name="Martin A.A."/>
        </authorList>
    </citation>
    <scope>NUCLEOTIDE SEQUENCE</scope>
</reference>
<evidence type="ECO:0000313" key="1">
    <source>
        <dbReference type="Proteomes" id="UP000035642"/>
    </source>
</evidence>
<organism evidence="1 2">
    <name type="scientific">Angiostrongylus cantonensis</name>
    <name type="common">Rat lungworm</name>
    <dbReference type="NCBI Taxonomy" id="6313"/>
    <lineage>
        <taxon>Eukaryota</taxon>
        <taxon>Metazoa</taxon>
        <taxon>Ecdysozoa</taxon>
        <taxon>Nematoda</taxon>
        <taxon>Chromadorea</taxon>
        <taxon>Rhabditida</taxon>
        <taxon>Rhabditina</taxon>
        <taxon>Rhabditomorpha</taxon>
        <taxon>Strongyloidea</taxon>
        <taxon>Metastrongylidae</taxon>
        <taxon>Angiostrongylus</taxon>
    </lineage>
</organism>
<dbReference type="STRING" id="6313.A0A0K0DB60"/>
<name>A0A0K0DB60_ANGCA</name>
<dbReference type="AlphaFoldDB" id="A0A0K0DB60"/>
<dbReference type="WBParaSite" id="ACAC_0000761801-mRNA-1">
    <property type="protein sequence ID" value="ACAC_0000761801-mRNA-1"/>
    <property type="gene ID" value="ACAC_0000761801"/>
</dbReference>